<protein>
    <submittedName>
        <fullName evidence="2">Uncharacterized protein</fullName>
    </submittedName>
</protein>
<proteinExistence type="predicted"/>
<comment type="caution">
    <text evidence="2">The sequence shown here is derived from an EMBL/GenBank/DDBJ whole genome shotgun (WGS) entry which is preliminary data.</text>
</comment>
<evidence type="ECO:0000256" key="1">
    <source>
        <dbReference type="SAM" id="MobiDB-lite"/>
    </source>
</evidence>
<feature type="region of interest" description="Disordered" evidence="1">
    <location>
        <begin position="1"/>
        <end position="50"/>
    </location>
</feature>
<sequence>MGIDQWQRASMFRRGRAQADASFLEPGETARPSRPPPAPLSQKELQESAQRWARARLKDRVVSPEMAGLGLTAAMLTAVLNNLGPQAGMPVAEALPGAAPDQAAGRNGGSGGAGSTVMAGAEAGGTLDQGGSDFGIAAHGGRIAVATVDRPMARGTTIIPSNILRAEADAWAVREVGFAGAIGKAGLLAETAMGLGLVQAAEARVVGGVDAALLTASQARAVAEAGKAAKAAEGAKAVAQGDEAAQPHAAPGDTMHVAPARAVAVSQAAAAQVSQPVVDADDGVVAWAAPSPALASAPKVDVAVAGPALDIAGFGMPKAVAPAPAPVVAKAAVAEVKAHHAGSVVETVQRADAAAGTVGPARVDAATGSTVGHAAPAGVAAVTVTMADAAASSASTVIESVVKVPGPVAAAVPVVDLPALVVPAAAGPVAGHGPEAVAGGIGAVPAVDLGGLAASVEAVLDQVPVVGPVVKPEAPGVIDPVMPAGGPVAGVPPGVDLGGLTGPIGTVLDEVPVVGPVVKPEVPGVADPVVPVDGPVVGAPPVVEHGTPKGPVEAVLDEVP</sequence>
<name>A0ABS1U0L9_9PROT</name>
<organism evidence="2 3">
    <name type="scientific">Belnapia arida</name>
    <dbReference type="NCBI Taxonomy" id="2804533"/>
    <lineage>
        <taxon>Bacteria</taxon>
        <taxon>Pseudomonadati</taxon>
        <taxon>Pseudomonadota</taxon>
        <taxon>Alphaproteobacteria</taxon>
        <taxon>Acetobacterales</taxon>
        <taxon>Roseomonadaceae</taxon>
        <taxon>Belnapia</taxon>
    </lineage>
</organism>
<gene>
    <name evidence="2" type="ORF">JMJ56_09395</name>
</gene>
<dbReference type="Proteomes" id="UP000660885">
    <property type="component" value="Unassembled WGS sequence"/>
</dbReference>
<feature type="non-terminal residue" evidence="2">
    <location>
        <position position="560"/>
    </location>
</feature>
<reference evidence="2 3" key="1">
    <citation type="submission" date="2021-01" db="EMBL/GenBank/DDBJ databases">
        <title>Belnapia mucosa sp. nov. and Belnapia arida sp. nov., isolated from the Tabernas Desert (Almeria, Spain).</title>
        <authorList>
            <person name="Molina-Menor E."/>
            <person name="Vidal-Verdu A."/>
            <person name="Calonge A."/>
            <person name="Satari L."/>
            <person name="Pereto J."/>
            <person name="Porcar M."/>
        </authorList>
    </citation>
    <scope>NUCLEOTIDE SEQUENCE [LARGE SCALE GENOMIC DNA]</scope>
    <source>
        <strain evidence="2 3">T18</strain>
    </source>
</reference>
<evidence type="ECO:0000313" key="3">
    <source>
        <dbReference type="Proteomes" id="UP000660885"/>
    </source>
</evidence>
<accession>A0ABS1U0L9</accession>
<evidence type="ECO:0000313" key="2">
    <source>
        <dbReference type="EMBL" id="MBL6078218.1"/>
    </source>
</evidence>
<feature type="region of interest" description="Disordered" evidence="1">
    <location>
        <begin position="541"/>
        <end position="560"/>
    </location>
</feature>
<keyword evidence="3" id="KW-1185">Reference proteome</keyword>
<dbReference type="EMBL" id="JAETWB010000002">
    <property type="protein sequence ID" value="MBL6078218.1"/>
    <property type="molecule type" value="Genomic_DNA"/>
</dbReference>